<feature type="domain" description="Rhodanese" evidence="2">
    <location>
        <begin position="17"/>
        <end position="106"/>
    </location>
</feature>
<dbReference type="Pfam" id="PF00581">
    <property type="entry name" value="Rhodanese"/>
    <property type="match status" value="1"/>
</dbReference>
<dbReference type="Gene3D" id="3.40.250.10">
    <property type="entry name" value="Rhodanese-like domain"/>
    <property type="match status" value="1"/>
</dbReference>
<keyword evidence="1" id="KW-0732">Signal</keyword>
<keyword evidence="4" id="KW-1185">Reference proteome</keyword>
<dbReference type="PROSITE" id="PS50206">
    <property type="entry name" value="RHODANESE_3"/>
    <property type="match status" value="1"/>
</dbReference>
<gene>
    <name evidence="3" type="ORF">ACFQ1C_04185</name>
</gene>
<name>A0ABW3KGJ4_9GAMM</name>
<dbReference type="InterPro" id="IPR001763">
    <property type="entry name" value="Rhodanese-like_dom"/>
</dbReference>
<dbReference type="InterPro" id="IPR036873">
    <property type="entry name" value="Rhodanese-like_dom_sf"/>
</dbReference>
<evidence type="ECO:0000256" key="1">
    <source>
        <dbReference type="SAM" id="SignalP"/>
    </source>
</evidence>
<evidence type="ECO:0000259" key="2">
    <source>
        <dbReference type="PROSITE" id="PS50206"/>
    </source>
</evidence>
<dbReference type="Proteomes" id="UP001597048">
    <property type="component" value="Unassembled WGS sequence"/>
</dbReference>
<dbReference type="RefSeq" id="WP_379557280.1">
    <property type="nucleotide sequence ID" value="NZ_JBHTJS010000011.1"/>
</dbReference>
<protein>
    <submittedName>
        <fullName evidence="3">Rhodanese-like domain-containing protein</fullName>
    </submittedName>
</protein>
<evidence type="ECO:0000313" key="4">
    <source>
        <dbReference type="Proteomes" id="UP001597048"/>
    </source>
</evidence>
<feature type="chain" id="PRO_5045890050" evidence="1">
    <location>
        <begin position="19"/>
        <end position="138"/>
    </location>
</feature>
<evidence type="ECO:0000313" key="3">
    <source>
        <dbReference type="EMBL" id="MFD1007356.1"/>
    </source>
</evidence>
<dbReference type="EMBL" id="JBHTJS010000011">
    <property type="protein sequence ID" value="MFD1007356.1"/>
    <property type="molecule type" value="Genomic_DNA"/>
</dbReference>
<comment type="caution">
    <text evidence="3">The sequence shown here is derived from an EMBL/GenBank/DDBJ whole genome shotgun (WGS) entry which is preliminary data.</text>
</comment>
<reference evidence="4" key="1">
    <citation type="journal article" date="2019" name="Int. J. Syst. Evol. Microbiol.">
        <title>The Global Catalogue of Microorganisms (GCM) 10K type strain sequencing project: providing services to taxonomists for standard genome sequencing and annotation.</title>
        <authorList>
            <consortium name="The Broad Institute Genomics Platform"/>
            <consortium name="The Broad Institute Genome Sequencing Center for Infectious Disease"/>
            <person name="Wu L."/>
            <person name="Ma J."/>
        </authorList>
    </citation>
    <scope>NUCLEOTIDE SEQUENCE [LARGE SCALE GENOMIC DNA]</scope>
    <source>
        <strain evidence="4">CCUG 60525</strain>
    </source>
</reference>
<sequence length="138" mass="15116">MKYWTVALLLSSPSLALANAEVWIDVGSQEEYATEHLHDAVHIPYTYIARGVSARYPDKQTAIKLYDRDGFRAQQASEALQTLGYQQVMDKGGLAALKESGRTTQQTDLHADATPTTAVHSLNDTAGLYADLPAIDSY</sequence>
<proteinExistence type="predicted"/>
<accession>A0ABW3KGJ4</accession>
<dbReference type="CDD" id="cd00158">
    <property type="entry name" value="RHOD"/>
    <property type="match status" value="1"/>
</dbReference>
<dbReference type="SUPFAM" id="SSF52821">
    <property type="entry name" value="Rhodanese/Cell cycle control phosphatase"/>
    <property type="match status" value="1"/>
</dbReference>
<organism evidence="3 4">
    <name type="scientific">Oceanisphaera ostreae</name>
    <dbReference type="NCBI Taxonomy" id="914151"/>
    <lineage>
        <taxon>Bacteria</taxon>
        <taxon>Pseudomonadati</taxon>
        <taxon>Pseudomonadota</taxon>
        <taxon>Gammaproteobacteria</taxon>
        <taxon>Aeromonadales</taxon>
        <taxon>Aeromonadaceae</taxon>
        <taxon>Oceanisphaera</taxon>
    </lineage>
</organism>
<feature type="signal peptide" evidence="1">
    <location>
        <begin position="1"/>
        <end position="18"/>
    </location>
</feature>